<gene>
    <name evidence="1" type="ORF">KSP39_PZI024373</name>
</gene>
<reference evidence="1 2" key="1">
    <citation type="journal article" date="2022" name="Nat. Plants">
        <title>Genomes of leafy and leafless Platanthera orchids illuminate the evolution of mycoheterotrophy.</title>
        <authorList>
            <person name="Li M.H."/>
            <person name="Liu K.W."/>
            <person name="Li Z."/>
            <person name="Lu H.C."/>
            <person name="Ye Q.L."/>
            <person name="Zhang D."/>
            <person name="Wang J.Y."/>
            <person name="Li Y.F."/>
            <person name="Zhong Z.M."/>
            <person name="Liu X."/>
            <person name="Yu X."/>
            <person name="Liu D.K."/>
            <person name="Tu X.D."/>
            <person name="Liu B."/>
            <person name="Hao Y."/>
            <person name="Liao X.Y."/>
            <person name="Jiang Y.T."/>
            <person name="Sun W.H."/>
            <person name="Chen J."/>
            <person name="Chen Y.Q."/>
            <person name="Ai Y."/>
            <person name="Zhai J.W."/>
            <person name="Wu S.S."/>
            <person name="Zhou Z."/>
            <person name="Hsiao Y.Y."/>
            <person name="Wu W.L."/>
            <person name="Chen Y.Y."/>
            <person name="Lin Y.F."/>
            <person name="Hsu J.L."/>
            <person name="Li C.Y."/>
            <person name="Wang Z.W."/>
            <person name="Zhao X."/>
            <person name="Zhong W.Y."/>
            <person name="Ma X.K."/>
            <person name="Ma L."/>
            <person name="Huang J."/>
            <person name="Chen G.Z."/>
            <person name="Huang M.Z."/>
            <person name="Huang L."/>
            <person name="Peng D.H."/>
            <person name="Luo Y.B."/>
            <person name="Zou S.Q."/>
            <person name="Chen S.P."/>
            <person name="Lan S."/>
            <person name="Tsai W.C."/>
            <person name="Van de Peer Y."/>
            <person name="Liu Z.J."/>
        </authorList>
    </citation>
    <scope>NUCLEOTIDE SEQUENCE [LARGE SCALE GENOMIC DNA]</scope>
    <source>
        <strain evidence="1">Lor287</strain>
    </source>
</reference>
<sequence>MNPLHPYRILHRRRCHPFHPNMGPTPPEAGKTSLCSHPRIQQKFQVAISRSDCDPLALLRSLHHGSGFLRPVVGGISVQMRRLRDEGF</sequence>
<protein>
    <submittedName>
        <fullName evidence="1">Uncharacterized protein</fullName>
    </submittedName>
</protein>
<name>A0AAP0ASM1_9ASPA</name>
<comment type="caution">
    <text evidence="1">The sequence shown here is derived from an EMBL/GenBank/DDBJ whole genome shotgun (WGS) entry which is preliminary data.</text>
</comment>
<organism evidence="1 2">
    <name type="scientific">Platanthera zijinensis</name>
    <dbReference type="NCBI Taxonomy" id="2320716"/>
    <lineage>
        <taxon>Eukaryota</taxon>
        <taxon>Viridiplantae</taxon>
        <taxon>Streptophyta</taxon>
        <taxon>Embryophyta</taxon>
        <taxon>Tracheophyta</taxon>
        <taxon>Spermatophyta</taxon>
        <taxon>Magnoliopsida</taxon>
        <taxon>Liliopsida</taxon>
        <taxon>Asparagales</taxon>
        <taxon>Orchidaceae</taxon>
        <taxon>Orchidoideae</taxon>
        <taxon>Orchideae</taxon>
        <taxon>Orchidinae</taxon>
        <taxon>Platanthera</taxon>
    </lineage>
</organism>
<dbReference type="Proteomes" id="UP001418222">
    <property type="component" value="Unassembled WGS sequence"/>
</dbReference>
<dbReference type="AlphaFoldDB" id="A0AAP0ASM1"/>
<keyword evidence="2" id="KW-1185">Reference proteome</keyword>
<evidence type="ECO:0000313" key="1">
    <source>
        <dbReference type="EMBL" id="KAK8913738.1"/>
    </source>
</evidence>
<proteinExistence type="predicted"/>
<accession>A0AAP0ASM1</accession>
<evidence type="ECO:0000313" key="2">
    <source>
        <dbReference type="Proteomes" id="UP001418222"/>
    </source>
</evidence>
<dbReference type="EMBL" id="JBBWWQ010000021">
    <property type="protein sequence ID" value="KAK8913738.1"/>
    <property type="molecule type" value="Genomic_DNA"/>
</dbReference>